<gene>
    <name evidence="2" type="ORF">GKD68_03660</name>
</gene>
<evidence type="ECO:0000256" key="1">
    <source>
        <dbReference type="SAM" id="SignalP"/>
    </source>
</evidence>
<evidence type="ECO:0000313" key="2">
    <source>
        <dbReference type="EMBL" id="MRZ53845.1"/>
    </source>
</evidence>
<evidence type="ECO:0000313" key="3">
    <source>
        <dbReference type="Proteomes" id="UP000432516"/>
    </source>
</evidence>
<dbReference type="AlphaFoldDB" id="A0A6I2NKQ8"/>
<accession>A0A6I2NKQ8</accession>
<evidence type="ECO:0008006" key="4">
    <source>
        <dbReference type="Google" id="ProtNLM"/>
    </source>
</evidence>
<dbReference type="EMBL" id="WKNE01000002">
    <property type="protein sequence ID" value="MRZ53845.1"/>
    <property type="molecule type" value="Genomic_DNA"/>
</dbReference>
<reference evidence="2 3" key="1">
    <citation type="journal article" date="2019" name="Nat. Med.">
        <title>A library of human gut bacterial isolates paired with longitudinal multiomics data enables mechanistic microbiome research.</title>
        <authorList>
            <person name="Poyet M."/>
            <person name="Groussin M."/>
            <person name="Gibbons S.M."/>
            <person name="Avila-Pacheco J."/>
            <person name="Jiang X."/>
            <person name="Kearney S.M."/>
            <person name="Perrotta A.R."/>
            <person name="Berdy B."/>
            <person name="Zhao S."/>
            <person name="Lieberman T.D."/>
            <person name="Swanson P.K."/>
            <person name="Smith M."/>
            <person name="Roesemann S."/>
            <person name="Alexander J.E."/>
            <person name="Rich S.A."/>
            <person name="Livny J."/>
            <person name="Vlamakis H."/>
            <person name="Clish C."/>
            <person name="Bullock K."/>
            <person name="Deik A."/>
            <person name="Scott J."/>
            <person name="Pierce K.A."/>
            <person name="Xavier R.J."/>
            <person name="Alm E.J."/>
        </authorList>
    </citation>
    <scope>NUCLEOTIDE SEQUENCE [LARGE SCALE GENOMIC DNA]</scope>
    <source>
        <strain evidence="2 3">BIOML-A2</strain>
    </source>
</reference>
<proteinExistence type="predicted"/>
<feature type="chain" id="PRO_5030154224" description="DUF541 domain-containing protein" evidence="1">
    <location>
        <begin position="25"/>
        <end position="191"/>
    </location>
</feature>
<dbReference type="Proteomes" id="UP000432516">
    <property type="component" value="Unassembled WGS sequence"/>
</dbReference>
<protein>
    <recommendedName>
        <fullName evidence="4">DUF541 domain-containing protein</fullName>
    </recommendedName>
</protein>
<name>A0A6I2NKQ8_PARDI</name>
<keyword evidence="1" id="KW-0732">Signal</keyword>
<dbReference type="RefSeq" id="WP_009275137.1">
    <property type="nucleotide sequence ID" value="NZ_CP040468.1"/>
</dbReference>
<comment type="caution">
    <text evidence="2">The sequence shown here is derived from an EMBL/GenBank/DDBJ whole genome shotgun (WGS) entry which is preliminary data.</text>
</comment>
<organism evidence="2 3">
    <name type="scientific">Parabacteroides distasonis</name>
    <dbReference type="NCBI Taxonomy" id="823"/>
    <lineage>
        <taxon>Bacteria</taxon>
        <taxon>Pseudomonadati</taxon>
        <taxon>Bacteroidota</taxon>
        <taxon>Bacteroidia</taxon>
        <taxon>Bacteroidales</taxon>
        <taxon>Tannerellaceae</taxon>
        <taxon>Parabacteroides</taxon>
    </lineage>
</organism>
<sequence length="191" mass="21584">MKRIGFIFTVITLFCLSAVSRVIAQSDWSLINFDLINLPCEPGSHSLTYTMYYGVNPFKVKSFNDIECPIIFGGELVCTRSIDLKEKKEAVNRALSDLGWNFATLRQVIERAAQAKPNDITNEQFWDDLVSMSGLNGLAGDALALISGVKDRDKYYEAERIQGRLKSEAYKYLVNKTLSSGKSIIRLWRIN</sequence>
<feature type="signal peptide" evidence="1">
    <location>
        <begin position="1"/>
        <end position="24"/>
    </location>
</feature>